<organism evidence="1 2">
    <name type="scientific">Brachionus plicatilis</name>
    <name type="common">Marine rotifer</name>
    <name type="synonym">Brachionus muelleri</name>
    <dbReference type="NCBI Taxonomy" id="10195"/>
    <lineage>
        <taxon>Eukaryota</taxon>
        <taxon>Metazoa</taxon>
        <taxon>Spiralia</taxon>
        <taxon>Gnathifera</taxon>
        <taxon>Rotifera</taxon>
        <taxon>Eurotatoria</taxon>
        <taxon>Monogononta</taxon>
        <taxon>Pseudotrocha</taxon>
        <taxon>Ploima</taxon>
        <taxon>Brachionidae</taxon>
        <taxon>Brachionus</taxon>
    </lineage>
</organism>
<proteinExistence type="predicted"/>
<dbReference type="EMBL" id="REGN01000425">
    <property type="protein sequence ID" value="RNA42014.1"/>
    <property type="molecule type" value="Genomic_DNA"/>
</dbReference>
<evidence type="ECO:0000313" key="1">
    <source>
        <dbReference type="EMBL" id="RNA42014.1"/>
    </source>
</evidence>
<protein>
    <submittedName>
        <fullName evidence="1">Uncharacterized protein</fullName>
    </submittedName>
</protein>
<evidence type="ECO:0000313" key="2">
    <source>
        <dbReference type="Proteomes" id="UP000276133"/>
    </source>
</evidence>
<keyword evidence="2" id="KW-1185">Reference proteome</keyword>
<accession>A0A3M7T1V8</accession>
<name>A0A3M7T1V8_BRAPC</name>
<comment type="caution">
    <text evidence="1">The sequence shown here is derived from an EMBL/GenBank/DDBJ whole genome shotgun (WGS) entry which is preliminary data.</text>
</comment>
<sequence length="88" mass="9402">MIPAMTTGITDFMMNSGFMTAIADMPQPDLAVPYAAPSAENTMAAVAPITPKKALYAGHLSEKISTPSKKTGSKFSYCLNEKFVIIID</sequence>
<reference evidence="1 2" key="1">
    <citation type="journal article" date="2018" name="Sci. Rep.">
        <title>Genomic signatures of local adaptation to the degree of environmental predictability in rotifers.</title>
        <authorList>
            <person name="Franch-Gras L."/>
            <person name="Hahn C."/>
            <person name="Garcia-Roger E.M."/>
            <person name="Carmona M.J."/>
            <person name="Serra M."/>
            <person name="Gomez A."/>
        </authorList>
    </citation>
    <scope>NUCLEOTIDE SEQUENCE [LARGE SCALE GENOMIC DNA]</scope>
    <source>
        <strain evidence="1">HYR1</strain>
    </source>
</reference>
<dbReference type="Proteomes" id="UP000276133">
    <property type="component" value="Unassembled WGS sequence"/>
</dbReference>
<gene>
    <name evidence="1" type="ORF">BpHYR1_043100</name>
</gene>
<dbReference type="AlphaFoldDB" id="A0A3M7T1V8"/>